<dbReference type="AlphaFoldDB" id="A0A6M3X5P5"/>
<proteinExistence type="predicted"/>
<sequence length="140" mass="16045">MSEKLRKRALAKEDSKLTLEQQKIRYAFATQLSDVKLWDAYIALKALLADVRLELASQNPQGFIQKPQLHILPDGADHIVWFELGKEKKDKRYEATHVCWAPNVGHLWKSGWITKEELTKAVRGKRFRWFSSGIGGQGSP</sequence>
<reference evidence="1" key="1">
    <citation type="submission" date="2020-03" db="EMBL/GenBank/DDBJ databases">
        <title>The deep terrestrial virosphere.</title>
        <authorList>
            <person name="Holmfeldt K."/>
            <person name="Nilsson E."/>
            <person name="Simone D."/>
            <person name="Lopez-Fernandez M."/>
            <person name="Wu X."/>
            <person name="de Brujin I."/>
            <person name="Lundin D."/>
            <person name="Andersson A."/>
            <person name="Bertilsson S."/>
            <person name="Dopson M."/>
        </authorList>
    </citation>
    <scope>NUCLEOTIDE SEQUENCE</scope>
    <source>
        <strain evidence="1">MM171B02517</strain>
    </source>
</reference>
<protein>
    <submittedName>
        <fullName evidence="1">Uncharacterized protein</fullName>
    </submittedName>
</protein>
<organism evidence="1">
    <name type="scientific">viral metagenome</name>
    <dbReference type="NCBI Taxonomy" id="1070528"/>
    <lineage>
        <taxon>unclassified sequences</taxon>
        <taxon>metagenomes</taxon>
        <taxon>organismal metagenomes</taxon>
    </lineage>
</organism>
<name>A0A6M3X5P5_9ZZZZ</name>
<dbReference type="EMBL" id="MT143939">
    <property type="protein sequence ID" value="QJH93018.1"/>
    <property type="molecule type" value="Genomic_DNA"/>
</dbReference>
<gene>
    <name evidence="1" type="ORF">MM171B02517_0005</name>
</gene>
<evidence type="ECO:0000313" key="1">
    <source>
        <dbReference type="EMBL" id="QJH93018.1"/>
    </source>
</evidence>
<accession>A0A6M3X5P5</accession>